<sequence>MAPNRPVSSRPVDITNPRQTPSDSAGESLSVSGSPTPRLLRAQYAGTPPPPNIPARGTPIGTPRGLGITGALPNEGPSSRRVSMGNASAPARRPGTPGSSSDVNPFDDLTDEEKARIIRKHLVSRDDRVPNSPRGSMSAGSDAGQLSKQASTSQLRSQREDSEPFPVPYHAPGADVTHNIYKWQADRRRQMGRPRAASYAGSETSAPHPSFQHIHEPGGFRRNYMALQAQQRGEQEPQMLRNFIEFLYIFGHFAGEDLEEIDEEGEYTPYDESSPPLGETPDVGTSTLPSTGFLGQESPEDEEGGLHKATEHSPLLRSRSHRRRPSVGPHGDATVTQAVLMLLKSFVGTGILFLGKAFFNGGILFSSAVLTFIALISLYSFLLLVKTKFVVSGSFGDIGGALYGPWMRFAILSSITVSQIGFVSAYIIFVSENLQAFVMAVTKCATTLGIQYFILIQMVIFLPLALVRNLAKLSTTALVADVFILAGIIYIFGSEAAIMGERGHAPVALFNAKDWPLLIGTAVFSFEGIGLVIPITDAMKEPRKFPKVLSGVMIFLMVLFCGAGVMSYLTFGAEVQTVVIVNLDTTSKFTQAVQLLYSLAIMLSVPLQLFPAVRIMENGIFERSGKSDPRVKWQKNIFRFVTVAFCAVLSYVGAADLDKFVSFVGSFACVPLCYVYPAMLHYKACARTRRQKLADIALMVFGMIAAGYTTVQTVRLMMAPAGPPPPGQCEDVPAGGLGMF</sequence>
<dbReference type="AlphaFoldDB" id="A0A0C3PFS0"/>
<reference evidence="9 10" key="1">
    <citation type="journal article" date="2014" name="PLoS Genet.">
        <title>Analysis of the Phlebiopsis gigantea genome, transcriptome and secretome provides insight into its pioneer colonization strategies of wood.</title>
        <authorList>
            <person name="Hori C."/>
            <person name="Ishida T."/>
            <person name="Igarashi K."/>
            <person name="Samejima M."/>
            <person name="Suzuki H."/>
            <person name="Master E."/>
            <person name="Ferreira P."/>
            <person name="Ruiz-Duenas F.J."/>
            <person name="Held B."/>
            <person name="Canessa P."/>
            <person name="Larrondo L.F."/>
            <person name="Schmoll M."/>
            <person name="Druzhinina I.S."/>
            <person name="Kubicek C.P."/>
            <person name="Gaskell J.A."/>
            <person name="Kersten P."/>
            <person name="St John F."/>
            <person name="Glasner J."/>
            <person name="Sabat G."/>
            <person name="Splinter BonDurant S."/>
            <person name="Syed K."/>
            <person name="Yadav J."/>
            <person name="Mgbeahuruike A.C."/>
            <person name="Kovalchuk A."/>
            <person name="Asiegbu F.O."/>
            <person name="Lackner G."/>
            <person name="Hoffmeister D."/>
            <person name="Rencoret J."/>
            <person name="Gutierrez A."/>
            <person name="Sun H."/>
            <person name="Lindquist E."/>
            <person name="Barry K."/>
            <person name="Riley R."/>
            <person name="Grigoriev I.V."/>
            <person name="Henrissat B."/>
            <person name="Kues U."/>
            <person name="Berka R.M."/>
            <person name="Martinez A.T."/>
            <person name="Covert S.F."/>
            <person name="Blanchette R.A."/>
            <person name="Cullen D."/>
        </authorList>
    </citation>
    <scope>NUCLEOTIDE SEQUENCE [LARGE SCALE GENOMIC DNA]</scope>
    <source>
        <strain evidence="9 10">11061_1 CR5-6</strain>
    </source>
</reference>
<feature type="region of interest" description="Disordered" evidence="6">
    <location>
        <begin position="1"/>
        <end position="173"/>
    </location>
</feature>
<accession>A0A0C3PFS0</accession>
<dbReference type="PANTHER" id="PTHR22950:SF666">
    <property type="entry name" value="VACUOLAR AMINO ACID TRANSPORTER 4"/>
    <property type="match status" value="1"/>
</dbReference>
<dbReference type="InterPro" id="IPR013057">
    <property type="entry name" value="AA_transpt_TM"/>
</dbReference>
<evidence type="ECO:0000256" key="7">
    <source>
        <dbReference type="SAM" id="Phobius"/>
    </source>
</evidence>
<keyword evidence="4 7" id="KW-1133">Transmembrane helix</keyword>
<feature type="region of interest" description="Disordered" evidence="6">
    <location>
        <begin position="264"/>
        <end position="330"/>
    </location>
</feature>
<evidence type="ECO:0000256" key="4">
    <source>
        <dbReference type="ARBA" id="ARBA00022989"/>
    </source>
</evidence>
<gene>
    <name evidence="9" type="ORF">PHLGIDRAFT_109543</name>
</gene>
<evidence type="ECO:0000313" key="10">
    <source>
        <dbReference type="Proteomes" id="UP000053257"/>
    </source>
</evidence>
<organism evidence="9 10">
    <name type="scientific">Phlebiopsis gigantea (strain 11061_1 CR5-6)</name>
    <name type="common">White-rot fungus</name>
    <name type="synonym">Peniophora gigantea</name>
    <dbReference type="NCBI Taxonomy" id="745531"/>
    <lineage>
        <taxon>Eukaryota</taxon>
        <taxon>Fungi</taxon>
        <taxon>Dikarya</taxon>
        <taxon>Basidiomycota</taxon>
        <taxon>Agaricomycotina</taxon>
        <taxon>Agaricomycetes</taxon>
        <taxon>Polyporales</taxon>
        <taxon>Phanerochaetaceae</taxon>
        <taxon>Phlebiopsis</taxon>
    </lineage>
</organism>
<proteinExistence type="inferred from homology"/>
<dbReference type="OrthoDB" id="1684102at2759"/>
<feature type="transmembrane region" description="Helical" evidence="7">
    <location>
        <begin position="591"/>
        <end position="616"/>
    </location>
</feature>
<feature type="transmembrane region" description="Helical" evidence="7">
    <location>
        <begin position="693"/>
        <end position="711"/>
    </location>
</feature>
<evidence type="ECO:0000256" key="6">
    <source>
        <dbReference type="SAM" id="MobiDB-lite"/>
    </source>
</evidence>
<feature type="domain" description="Amino acid transporter transmembrane" evidence="8">
    <location>
        <begin position="333"/>
        <end position="714"/>
    </location>
</feature>
<feature type="compositionally biased region" description="Polar residues" evidence="6">
    <location>
        <begin position="16"/>
        <end position="35"/>
    </location>
</feature>
<dbReference type="PANTHER" id="PTHR22950">
    <property type="entry name" value="AMINO ACID TRANSPORTER"/>
    <property type="match status" value="1"/>
</dbReference>
<comment type="similarity">
    <text evidence="2">Belongs to the amino acid/polyamine transporter 2 family.</text>
</comment>
<feature type="region of interest" description="Disordered" evidence="6">
    <location>
        <begin position="188"/>
        <end position="210"/>
    </location>
</feature>
<protein>
    <recommendedName>
        <fullName evidence="8">Amino acid transporter transmembrane domain-containing protein</fullName>
    </recommendedName>
</protein>
<dbReference type="HOGENOM" id="CLU_009646_3_0_1"/>
<dbReference type="STRING" id="745531.A0A0C3PFS0"/>
<dbReference type="Proteomes" id="UP000053257">
    <property type="component" value="Unassembled WGS sequence"/>
</dbReference>
<feature type="transmembrane region" description="Helical" evidence="7">
    <location>
        <begin position="361"/>
        <end position="385"/>
    </location>
</feature>
<evidence type="ECO:0000256" key="3">
    <source>
        <dbReference type="ARBA" id="ARBA00022692"/>
    </source>
</evidence>
<evidence type="ECO:0000256" key="5">
    <source>
        <dbReference type="ARBA" id="ARBA00023136"/>
    </source>
</evidence>
<evidence type="ECO:0000256" key="1">
    <source>
        <dbReference type="ARBA" id="ARBA00004141"/>
    </source>
</evidence>
<dbReference type="Pfam" id="PF01490">
    <property type="entry name" value="Aa_trans"/>
    <property type="match status" value="1"/>
</dbReference>
<feature type="transmembrane region" description="Helical" evidence="7">
    <location>
        <begin position="449"/>
        <end position="466"/>
    </location>
</feature>
<feature type="transmembrane region" description="Helical" evidence="7">
    <location>
        <begin position="660"/>
        <end position="681"/>
    </location>
</feature>
<keyword evidence="3 7" id="KW-0812">Transmembrane</keyword>
<evidence type="ECO:0000313" key="9">
    <source>
        <dbReference type="EMBL" id="KIP04478.1"/>
    </source>
</evidence>
<keyword evidence="10" id="KW-1185">Reference proteome</keyword>
<feature type="transmembrane region" description="Helical" evidence="7">
    <location>
        <begin position="548"/>
        <end position="571"/>
    </location>
</feature>
<feature type="transmembrane region" description="Helical" evidence="7">
    <location>
        <begin position="518"/>
        <end position="536"/>
    </location>
</feature>
<feature type="transmembrane region" description="Helical" evidence="7">
    <location>
        <begin position="406"/>
        <end position="429"/>
    </location>
</feature>
<feature type="compositionally biased region" description="Polar residues" evidence="6">
    <location>
        <begin position="133"/>
        <end position="156"/>
    </location>
</feature>
<feature type="transmembrane region" description="Helical" evidence="7">
    <location>
        <begin position="637"/>
        <end position="654"/>
    </location>
</feature>
<dbReference type="GO" id="GO:0005774">
    <property type="term" value="C:vacuolar membrane"/>
    <property type="evidence" value="ECO:0007669"/>
    <property type="project" value="TreeGrafter"/>
</dbReference>
<comment type="subcellular location">
    <subcellularLocation>
        <location evidence="1">Membrane</location>
        <topology evidence="1">Multi-pass membrane protein</topology>
    </subcellularLocation>
</comment>
<dbReference type="GO" id="GO:0015179">
    <property type="term" value="F:L-amino acid transmembrane transporter activity"/>
    <property type="evidence" value="ECO:0007669"/>
    <property type="project" value="TreeGrafter"/>
</dbReference>
<evidence type="ECO:0000259" key="8">
    <source>
        <dbReference type="Pfam" id="PF01490"/>
    </source>
</evidence>
<feature type="transmembrane region" description="Helical" evidence="7">
    <location>
        <begin position="478"/>
        <end position="498"/>
    </location>
</feature>
<dbReference type="EMBL" id="KN840573">
    <property type="protein sequence ID" value="KIP04478.1"/>
    <property type="molecule type" value="Genomic_DNA"/>
</dbReference>
<keyword evidence="5 7" id="KW-0472">Membrane</keyword>
<name>A0A0C3PFS0_PHLG1</name>
<evidence type="ECO:0000256" key="2">
    <source>
        <dbReference type="ARBA" id="ARBA00008066"/>
    </source>
</evidence>